<dbReference type="eggNOG" id="COG2731">
    <property type="taxonomic scope" value="Bacteria"/>
</dbReference>
<evidence type="ECO:0008006" key="3">
    <source>
        <dbReference type="Google" id="ProtNLM"/>
    </source>
</evidence>
<organism evidence="1 2">
    <name type="scientific">Enterococcus dispar ATCC 51266</name>
    <dbReference type="NCBI Taxonomy" id="1139219"/>
    <lineage>
        <taxon>Bacteria</taxon>
        <taxon>Bacillati</taxon>
        <taxon>Bacillota</taxon>
        <taxon>Bacilli</taxon>
        <taxon>Lactobacillales</taxon>
        <taxon>Enterococcaceae</taxon>
        <taxon>Enterococcus</taxon>
    </lineage>
</organism>
<evidence type="ECO:0000313" key="2">
    <source>
        <dbReference type="Proteomes" id="UP000014127"/>
    </source>
</evidence>
<sequence>MLLTTSNDVMKLNAIQPQLKTISDFINNWQQEPWQFKEERLSDKVIVRLLSYKTDTFTNRSWEAHNHEIDLHFLLEGNERIYLADSSPLSAGEYHEEEDYYLLEGTSARYITLNSEPGKENFLLLWTQEAHKTGVQDMPIANTVKKMVFKIRN</sequence>
<dbReference type="PANTHER" id="PTHR34986:SF1">
    <property type="entry name" value="PROTEIN YIAL"/>
    <property type="match status" value="1"/>
</dbReference>
<dbReference type="RefSeq" id="WP_016173449.1">
    <property type="nucleotide sequence ID" value="NZ_ASWK01000001.1"/>
</dbReference>
<dbReference type="GO" id="GO:0005829">
    <property type="term" value="C:cytosol"/>
    <property type="evidence" value="ECO:0007669"/>
    <property type="project" value="TreeGrafter"/>
</dbReference>
<dbReference type="InterPro" id="IPR004375">
    <property type="entry name" value="NanQ/TabA/YiaL"/>
</dbReference>
<keyword evidence="2" id="KW-1185">Reference proteome</keyword>
<dbReference type="EMBL" id="AHYR01000011">
    <property type="protein sequence ID" value="EOT39333.1"/>
    <property type="molecule type" value="Genomic_DNA"/>
</dbReference>
<dbReference type="HOGENOM" id="CLU_107139_2_0_9"/>
<dbReference type="Proteomes" id="UP000014127">
    <property type="component" value="Unassembled WGS sequence"/>
</dbReference>
<dbReference type="NCBIfam" id="TIGR00022">
    <property type="entry name" value="YhcH/YjgK/YiaL family protein"/>
    <property type="match status" value="1"/>
</dbReference>
<comment type="caution">
    <text evidence="1">The sequence shown here is derived from an EMBL/GenBank/DDBJ whole genome shotgun (WGS) entry which is preliminary data.</text>
</comment>
<dbReference type="OrthoDB" id="9792756at2"/>
<dbReference type="InterPro" id="IPR037012">
    <property type="entry name" value="NanQ/TabA/YiaL_sf"/>
</dbReference>
<dbReference type="SUPFAM" id="SSF51197">
    <property type="entry name" value="Clavaminate synthase-like"/>
    <property type="match status" value="1"/>
</dbReference>
<name>S0KGU1_9ENTE</name>
<accession>S0KGU1</accession>
<gene>
    <name evidence="1" type="ORF">OMK_02329</name>
</gene>
<evidence type="ECO:0000313" key="1">
    <source>
        <dbReference type="EMBL" id="EOT39333.1"/>
    </source>
</evidence>
<dbReference type="STRING" id="44009.RV01_GL001773"/>
<dbReference type="AlphaFoldDB" id="S0KGU1"/>
<protein>
    <recommendedName>
        <fullName evidence="3">YhcH/YjgK/YiaL family protein</fullName>
    </recommendedName>
</protein>
<dbReference type="Gene3D" id="2.60.120.370">
    <property type="entry name" value="YhcH/YjgK/YiaL"/>
    <property type="match status" value="1"/>
</dbReference>
<dbReference type="PANTHER" id="PTHR34986">
    <property type="entry name" value="EVOLVED BETA-GALACTOSIDASE SUBUNIT BETA"/>
    <property type="match status" value="1"/>
</dbReference>
<dbReference type="PATRIC" id="fig|1139219.3.peg.2274"/>
<reference evidence="1 2" key="1">
    <citation type="submission" date="2013-03" db="EMBL/GenBank/DDBJ databases">
        <title>The Genome Sequence of Enterococcus dispar ATCC_51266 (Illumina only assembly).</title>
        <authorList>
            <consortium name="The Broad Institute Genomics Platform"/>
            <consortium name="The Broad Institute Genome Sequencing Center for Infectious Disease"/>
            <person name="Earl A."/>
            <person name="Russ C."/>
            <person name="Gilmore M."/>
            <person name="Surin D."/>
            <person name="Walker B."/>
            <person name="Young S."/>
            <person name="Zeng Q."/>
            <person name="Gargeya S."/>
            <person name="Fitzgerald M."/>
            <person name="Haas B."/>
            <person name="Abouelleil A."/>
            <person name="Allen A.W."/>
            <person name="Alvarado L."/>
            <person name="Arachchi H.M."/>
            <person name="Berlin A.M."/>
            <person name="Chapman S.B."/>
            <person name="Gainer-Dewar J."/>
            <person name="Goldberg J."/>
            <person name="Griggs A."/>
            <person name="Gujja S."/>
            <person name="Hansen M."/>
            <person name="Howarth C."/>
            <person name="Imamovic A."/>
            <person name="Ireland A."/>
            <person name="Larimer J."/>
            <person name="McCowan C."/>
            <person name="Murphy C."/>
            <person name="Pearson M."/>
            <person name="Poon T.W."/>
            <person name="Priest M."/>
            <person name="Roberts A."/>
            <person name="Saif S."/>
            <person name="Shea T."/>
            <person name="Sisk P."/>
            <person name="Sykes S."/>
            <person name="Wortman J."/>
            <person name="Nusbaum C."/>
            <person name="Birren B."/>
        </authorList>
    </citation>
    <scope>NUCLEOTIDE SEQUENCE [LARGE SCALE GENOMIC DNA]</scope>
    <source>
        <strain evidence="1 2">ATCC 51266</strain>
    </source>
</reference>
<dbReference type="Pfam" id="PF04074">
    <property type="entry name" value="DUF386"/>
    <property type="match status" value="1"/>
</dbReference>
<proteinExistence type="predicted"/>